<dbReference type="AlphaFoldDB" id="A0AAN6XQT2"/>
<comment type="caution">
    <text evidence="1">The sequence shown here is derived from an EMBL/GenBank/DDBJ whole genome shotgun (WGS) entry which is preliminary data.</text>
</comment>
<reference evidence="1" key="1">
    <citation type="journal article" date="2023" name="Mol. Phylogenet. Evol.">
        <title>Genome-scale phylogeny and comparative genomics of the fungal order Sordariales.</title>
        <authorList>
            <person name="Hensen N."/>
            <person name="Bonometti L."/>
            <person name="Westerberg I."/>
            <person name="Brannstrom I.O."/>
            <person name="Guillou S."/>
            <person name="Cros-Aarteil S."/>
            <person name="Calhoun S."/>
            <person name="Haridas S."/>
            <person name="Kuo A."/>
            <person name="Mondo S."/>
            <person name="Pangilinan J."/>
            <person name="Riley R."/>
            <person name="LaButti K."/>
            <person name="Andreopoulos B."/>
            <person name="Lipzen A."/>
            <person name="Chen C."/>
            <person name="Yan M."/>
            <person name="Daum C."/>
            <person name="Ng V."/>
            <person name="Clum A."/>
            <person name="Steindorff A."/>
            <person name="Ohm R.A."/>
            <person name="Martin F."/>
            <person name="Silar P."/>
            <person name="Natvig D.O."/>
            <person name="Lalanne C."/>
            <person name="Gautier V."/>
            <person name="Ament-Velasquez S.L."/>
            <person name="Kruys A."/>
            <person name="Hutchinson M.I."/>
            <person name="Powell A.J."/>
            <person name="Barry K."/>
            <person name="Miller A.N."/>
            <person name="Grigoriev I.V."/>
            <person name="Debuchy R."/>
            <person name="Gladieux P."/>
            <person name="Hiltunen Thoren M."/>
            <person name="Johannesson H."/>
        </authorList>
    </citation>
    <scope>NUCLEOTIDE SEQUENCE</scope>
    <source>
        <strain evidence="1">CBS 315.58</strain>
    </source>
</reference>
<reference evidence="1" key="2">
    <citation type="submission" date="2023-05" db="EMBL/GenBank/DDBJ databases">
        <authorList>
            <consortium name="Lawrence Berkeley National Laboratory"/>
            <person name="Steindorff A."/>
            <person name="Hensen N."/>
            <person name="Bonometti L."/>
            <person name="Westerberg I."/>
            <person name="Brannstrom I.O."/>
            <person name="Guillou S."/>
            <person name="Cros-Aarteil S."/>
            <person name="Calhoun S."/>
            <person name="Haridas S."/>
            <person name="Kuo A."/>
            <person name="Mondo S."/>
            <person name="Pangilinan J."/>
            <person name="Riley R."/>
            <person name="Labutti K."/>
            <person name="Andreopoulos B."/>
            <person name="Lipzen A."/>
            <person name="Chen C."/>
            <person name="Yanf M."/>
            <person name="Daum C."/>
            <person name="Ng V."/>
            <person name="Clum A."/>
            <person name="Ohm R."/>
            <person name="Martin F."/>
            <person name="Silar P."/>
            <person name="Natvig D."/>
            <person name="Lalanne C."/>
            <person name="Gautier V."/>
            <person name="Ament-Velasquez S.L."/>
            <person name="Kruys A."/>
            <person name="Hutchinson M.I."/>
            <person name="Powell A.J."/>
            <person name="Barry K."/>
            <person name="Miller A.N."/>
            <person name="Grigoriev I.V."/>
            <person name="Debuchy R."/>
            <person name="Gladieux P."/>
            <person name="Thoren M.H."/>
            <person name="Johannesson H."/>
        </authorList>
    </citation>
    <scope>NUCLEOTIDE SEQUENCE</scope>
    <source>
        <strain evidence="1">CBS 315.58</strain>
    </source>
</reference>
<proteinExistence type="predicted"/>
<dbReference type="Proteomes" id="UP001303160">
    <property type="component" value="Unassembled WGS sequence"/>
</dbReference>
<protein>
    <submittedName>
        <fullName evidence="1">Uncharacterized protein</fullName>
    </submittedName>
</protein>
<evidence type="ECO:0000313" key="1">
    <source>
        <dbReference type="EMBL" id="KAK4203705.1"/>
    </source>
</evidence>
<gene>
    <name evidence="1" type="ORF">QBC40DRAFT_274288</name>
</gene>
<keyword evidence="2" id="KW-1185">Reference proteome</keyword>
<accession>A0AAN6XQT2</accession>
<dbReference type="EMBL" id="MU863887">
    <property type="protein sequence ID" value="KAK4203705.1"/>
    <property type="molecule type" value="Genomic_DNA"/>
</dbReference>
<organism evidence="1 2">
    <name type="scientific">Triangularia verruculosa</name>
    <dbReference type="NCBI Taxonomy" id="2587418"/>
    <lineage>
        <taxon>Eukaryota</taxon>
        <taxon>Fungi</taxon>
        <taxon>Dikarya</taxon>
        <taxon>Ascomycota</taxon>
        <taxon>Pezizomycotina</taxon>
        <taxon>Sordariomycetes</taxon>
        <taxon>Sordariomycetidae</taxon>
        <taxon>Sordariales</taxon>
        <taxon>Podosporaceae</taxon>
        <taxon>Triangularia</taxon>
    </lineage>
</organism>
<name>A0AAN6XQT2_9PEZI</name>
<sequence>MPSSPRCYLGHPSVESTVKLDIAMTSCGLQIPLLMLPLELKCSLQGPGIHGAATFAFSELSCAEDIRIDVKMLDQGKLKMEYHDWALGLFNYIAPNSISMGHPGLRRSSVGYLLGRLKPPRGQRQLANREGQILEEKQTHRWIFSVQKWEKLSTTKAIHVTFKSIPEGGSMVVDKKRLEVLHL</sequence>
<evidence type="ECO:0000313" key="2">
    <source>
        <dbReference type="Proteomes" id="UP001303160"/>
    </source>
</evidence>